<proteinExistence type="predicted"/>
<sequence length="181" mass="20165">MVRSSAYHSGNRAWTSAGKGRLQCPLFSIGNRLSSHPVPTSSHPIVSRPVVSAYMFTMAASSHPTSVQHRLILHRANEMETLATIRIDVLLNQRTEVVNLPGNTLLAHVLPCQRHNNACIVVCSRILLKTKLLSSLHGTIRKLLKRRTLRCCDVNCTILHKNLTLHSTLWTASYVVSRISD</sequence>
<organism evidence="1 2">
    <name type="scientific">Lophiostoma macrostomum CBS 122681</name>
    <dbReference type="NCBI Taxonomy" id="1314788"/>
    <lineage>
        <taxon>Eukaryota</taxon>
        <taxon>Fungi</taxon>
        <taxon>Dikarya</taxon>
        <taxon>Ascomycota</taxon>
        <taxon>Pezizomycotina</taxon>
        <taxon>Dothideomycetes</taxon>
        <taxon>Pleosporomycetidae</taxon>
        <taxon>Pleosporales</taxon>
        <taxon>Lophiostomataceae</taxon>
        <taxon>Lophiostoma</taxon>
    </lineage>
</organism>
<accession>A0A6A6T1L0</accession>
<evidence type="ECO:0000313" key="1">
    <source>
        <dbReference type="EMBL" id="KAF2653207.1"/>
    </source>
</evidence>
<keyword evidence="2" id="KW-1185">Reference proteome</keyword>
<gene>
    <name evidence="1" type="ORF">K491DRAFT_523666</name>
</gene>
<reference evidence="1" key="1">
    <citation type="journal article" date="2020" name="Stud. Mycol.">
        <title>101 Dothideomycetes genomes: a test case for predicting lifestyles and emergence of pathogens.</title>
        <authorList>
            <person name="Haridas S."/>
            <person name="Albert R."/>
            <person name="Binder M."/>
            <person name="Bloem J."/>
            <person name="Labutti K."/>
            <person name="Salamov A."/>
            <person name="Andreopoulos B."/>
            <person name="Baker S."/>
            <person name="Barry K."/>
            <person name="Bills G."/>
            <person name="Bluhm B."/>
            <person name="Cannon C."/>
            <person name="Castanera R."/>
            <person name="Culley D."/>
            <person name="Daum C."/>
            <person name="Ezra D."/>
            <person name="Gonzalez J."/>
            <person name="Henrissat B."/>
            <person name="Kuo A."/>
            <person name="Liang C."/>
            <person name="Lipzen A."/>
            <person name="Lutzoni F."/>
            <person name="Magnuson J."/>
            <person name="Mondo S."/>
            <person name="Nolan M."/>
            <person name="Ohm R."/>
            <person name="Pangilinan J."/>
            <person name="Park H.-J."/>
            <person name="Ramirez L."/>
            <person name="Alfaro M."/>
            <person name="Sun H."/>
            <person name="Tritt A."/>
            <person name="Yoshinaga Y."/>
            <person name="Zwiers L.-H."/>
            <person name="Turgeon B."/>
            <person name="Goodwin S."/>
            <person name="Spatafora J."/>
            <person name="Crous P."/>
            <person name="Grigoriev I."/>
        </authorList>
    </citation>
    <scope>NUCLEOTIDE SEQUENCE</scope>
    <source>
        <strain evidence="1">CBS 122681</strain>
    </source>
</reference>
<name>A0A6A6T1L0_9PLEO</name>
<dbReference type="EMBL" id="MU004385">
    <property type="protein sequence ID" value="KAF2653207.1"/>
    <property type="molecule type" value="Genomic_DNA"/>
</dbReference>
<dbReference type="Proteomes" id="UP000799324">
    <property type="component" value="Unassembled WGS sequence"/>
</dbReference>
<evidence type="ECO:0000313" key="2">
    <source>
        <dbReference type="Proteomes" id="UP000799324"/>
    </source>
</evidence>
<dbReference type="AlphaFoldDB" id="A0A6A6T1L0"/>
<protein>
    <submittedName>
        <fullName evidence="1">Uncharacterized protein</fullName>
    </submittedName>
</protein>